<reference evidence="3 4" key="1">
    <citation type="submission" date="2019-03" db="EMBL/GenBank/DDBJ databases">
        <title>Reclassification of Micrococcus aloeverae and Micrococcus yunnanensis as later heterotypic synonyms of Micrococcus luteus.</title>
        <authorList>
            <person name="Huang C.-H."/>
        </authorList>
    </citation>
    <scope>NUCLEOTIDE SEQUENCE [LARGE SCALE GENOMIC DNA]</scope>
    <source>
        <strain evidence="3 4">BCRC 12151</strain>
    </source>
</reference>
<evidence type="ECO:0000256" key="1">
    <source>
        <dbReference type="SAM" id="Coils"/>
    </source>
</evidence>
<name>A0ABY2K2P8_9MICC</name>
<evidence type="ECO:0000313" key="4">
    <source>
        <dbReference type="Proteomes" id="UP000297477"/>
    </source>
</evidence>
<gene>
    <name evidence="3" type="ORF">E4A49_00985</name>
</gene>
<protein>
    <submittedName>
        <fullName evidence="3">Uncharacterized protein</fullName>
    </submittedName>
</protein>
<keyword evidence="2" id="KW-0472">Membrane</keyword>
<accession>A0ABY2K2P8</accession>
<feature type="transmembrane region" description="Helical" evidence="2">
    <location>
        <begin position="6"/>
        <end position="23"/>
    </location>
</feature>
<dbReference type="Proteomes" id="UP000297477">
    <property type="component" value="Unassembled WGS sequence"/>
</dbReference>
<organism evidence="3 4">
    <name type="scientific">Micrococcus lylae</name>
    <dbReference type="NCBI Taxonomy" id="1273"/>
    <lineage>
        <taxon>Bacteria</taxon>
        <taxon>Bacillati</taxon>
        <taxon>Actinomycetota</taxon>
        <taxon>Actinomycetes</taxon>
        <taxon>Micrococcales</taxon>
        <taxon>Micrococcaceae</taxon>
        <taxon>Micrococcus</taxon>
    </lineage>
</organism>
<comment type="caution">
    <text evidence="3">The sequence shown here is derived from an EMBL/GenBank/DDBJ whole genome shotgun (WGS) entry which is preliminary data.</text>
</comment>
<keyword evidence="2" id="KW-0812">Transmembrane</keyword>
<evidence type="ECO:0000313" key="3">
    <source>
        <dbReference type="EMBL" id="TFI01622.1"/>
    </source>
</evidence>
<keyword evidence="1" id="KW-0175">Coiled coil</keyword>
<evidence type="ECO:0000256" key="2">
    <source>
        <dbReference type="SAM" id="Phobius"/>
    </source>
</evidence>
<keyword evidence="2" id="KW-1133">Transmembrane helix</keyword>
<feature type="coiled-coil region" evidence="1">
    <location>
        <begin position="47"/>
        <end position="81"/>
    </location>
</feature>
<proteinExistence type="predicted"/>
<dbReference type="EMBL" id="SPKT01000001">
    <property type="protein sequence ID" value="TFI01622.1"/>
    <property type="molecule type" value="Genomic_DNA"/>
</dbReference>
<dbReference type="Gene3D" id="1.20.5.1700">
    <property type="match status" value="1"/>
</dbReference>
<dbReference type="RefSeq" id="WP_067192216.1">
    <property type="nucleotide sequence ID" value="NZ_SPKT01000001.1"/>
</dbReference>
<sequence length="135" mass="15088">MDWGIIATVAGSIVVAVFGWRGIRDKARTDTRTAELDALLATMRATIDGLKADVASMRGELDELRKENRRLVDENALLTGRLRDKDDLLDDYRAIAGWIERGADPPTPPLSWRIQQELADHARSIARRLGGDKEH</sequence>
<keyword evidence="4" id="KW-1185">Reference proteome</keyword>